<dbReference type="EMBL" id="PVTQ01000005">
    <property type="protein sequence ID" value="PRY90024.1"/>
    <property type="molecule type" value="Genomic_DNA"/>
</dbReference>
<protein>
    <submittedName>
        <fullName evidence="2">Uncharacterized protein</fullName>
    </submittedName>
</protein>
<evidence type="ECO:0000256" key="1">
    <source>
        <dbReference type="SAM" id="MobiDB-lite"/>
    </source>
</evidence>
<name>A0A2T0WTY3_9RHOB</name>
<gene>
    <name evidence="2" type="ORF">CLV74_1053</name>
</gene>
<feature type="compositionally biased region" description="Basic residues" evidence="1">
    <location>
        <begin position="59"/>
        <end position="72"/>
    </location>
</feature>
<feature type="region of interest" description="Disordered" evidence="1">
    <location>
        <begin position="31"/>
        <end position="72"/>
    </location>
</feature>
<accession>A0A2T0WTY3</accession>
<sequence>MAFKQSLGQPKVTSLVERVSRFTVLLRNTRKRNGRRASGSAHTNVSHLVKRTDPLTKNRGAHILHRGSKSLS</sequence>
<reference evidence="2 3" key="1">
    <citation type="submission" date="2018-03" db="EMBL/GenBank/DDBJ databases">
        <title>Genomic Encyclopedia of Archaeal and Bacterial Type Strains, Phase II (KMG-II): from individual species to whole genera.</title>
        <authorList>
            <person name="Goeker M."/>
        </authorList>
    </citation>
    <scope>NUCLEOTIDE SEQUENCE [LARGE SCALE GENOMIC DNA]</scope>
    <source>
        <strain evidence="2 3">DSM 100212</strain>
    </source>
</reference>
<comment type="caution">
    <text evidence="2">The sequence shown here is derived from an EMBL/GenBank/DDBJ whole genome shotgun (WGS) entry which is preliminary data.</text>
</comment>
<dbReference type="Proteomes" id="UP000238392">
    <property type="component" value="Unassembled WGS sequence"/>
</dbReference>
<organism evidence="2 3">
    <name type="scientific">Donghicola tyrosinivorans</name>
    <dbReference type="NCBI Taxonomy" id="1652492"/>
    <lineage>
        <taxon>Bacteria</taxon>
        <taxon>Pseudomonadati</taxon>
        <taxon>Pseudomonadota</taxon>
        <taxon>Alphaproteobacteria</taxon>
        <taxon>Rhodobacterales</taxon>
        <taxon>Roseobacteraceae</taxon>
        <taxon>Donghicola</taxon>
    </lineage>
</organism>
<proteinExistence type="predicted"/>
<keyword evidence="3" id="KW-1185">Reference proteome</keyword>
<dbReference type="AlphaFoldDB" id="A0A2T0WTY3"/>
<evidence type="ECO:0000313" key="2">
    <source>
        <dbReference type="EMBL" id="PRY90024.1"/>
    </source>
</evidence>
<evidence type="ECO:0000313" key="3">
    <source>
        <dbReference type="Proteomes" id="UP000238392"/>
    </source>
</evidence>